<protein>
    <submittedName>
        <fullName evidence="2">Uncharacterized protein</fullName>
    </submittedName>
</protein>
<evidence type="ECO:0000256" key="1">
    <source>
        <dbReference type="SAM" id="Phobius"/>
    </source>
</evidence>
<evidence type="ECO:0000313" key="3">
    <source>
        <dbReference type="Proteomes" id="UP000199004"/>
    </source>
</evidence>
<dbReference type="STRING" id="1005944.SAMN05192576_1465"/>
<keyword evidence="1" id="KW-0812">Transmembrane</keyword>
<gene>
    <name evidence="2" type="ORF">SAMN05192576_1465</name>
</gene>
<keyword evidence="3" id="KW-1185">Reference proteome</keyword>
<dbReference type="EMBL" id="FNIC01000002">
    <property type="protein sequence ID" value="SDN11572.1"/>
    <property type="molecule type" value="Genomic_DNA"/>
</dbReference>
<proteinExistence type="predicted"/>
<keyword evidence="1" id="KW-0472">Membrane</keyword>
<sequence>MFSADTIGYGFLGAAVVAATGISVGLKAMRSSS</sequence>
<evidence type="ECO:0000313" key="2">
    <source>
        <dbReference type="EMBL" id="SDN11572.1"/>
    </source>
</evidence>
<feature type="transmembrane region" description="Helical" evidence="1">
    <location>
        <begin position="6"/>
        <end position="26"/>
    </location>
</feature>
<organism evidence="2 3">
    <name type="scientific">Nocardioides szechwanensis</name>
    <dbReference type="NCBI Taxonomy" id="1005944"/>
    <lineage>
        <taxon>Bacteria</taxon>
        <taxon>Bacillati</taxon>
        <taxon>Actinomycetota</taxon>
        <taxon>Actinomycetes</taxon>
        <taxon>Propionibacteriales</taxon>
        <taxon>Nocardioidaceae</taxon>
        <taxon>Nocardioides</taxon>
    </lineage>
</organism>
<name>A0A1G9YR71_9ACTN</name>
<reference evidence="2 3" key="1">
    <citation type="submission" date="2016-10" db="EMBL/GenBank/DDBJ databases">
        <authorList>
            <person name="de Groot N.N."/>
        </authorList>
    </citation>
    <scope>NUCLEOTIDE SEQUENCE [LARGE SCALE GENOMIC DNA]</scope>
    <source>
        <strain evidence="2 3">CGMCC 1.11147</strain>
    </source>
</reference>
<dbReference type="AlphaFoldDB" id="A0A1G9YR71"/>
<keyword evidence="1" id="KW-1133">Transmembrane helix</keyword>
<accession>A0A1G9YR71</accession>
<dbReference type="Proteomes" id="UP000199004">
    <property type="component" value="Unassembled WGS sequence"/>
</dbReference>